<reference evidence="3" key="1">
    <citation type="journal article" date="2022" name="Int. J. Syst. Evol. Microbiol.">
        <title>Anaeromyxobacter oryzae sp. nov., Anaeromyxobacter diazotrophicus sp. nov. and Anaeromyxobacter paludicola sp. nov., isolated from paddy soils.</title>
        <authorList>
            <person name="Itoh H."/>
            <person name="Xu Z."/>
            <person name="Mise K."/>
            <person name="Masuda Y."/>
            <person name="Ushijima N."/>
            <person name="Hayakawa C."/>
            <person name="Shiratori Y."/>
            <person name="Senoo K."/>
        </authorList>
    </citation>
    <scope>NUCLEOTIDE SEQUENCE [LARGE SCALE GENOMIC DNA]</scope>
    <source>
        <strain evidence="3">Red630</strain>
    </source>
</reference>
<evidence type="ECO:0000313" key="3">
    <source>
        <dbReference type="Proteomes" id="UP001162734"/>
    </source>
</evidence>
<protein>
    <submittedName>
        <fullName evidence="2">Uncharacterized protein</fullName>
    </submittedName>
</protein>
<feature type="compositionally biased region" description="Basic and acidic residues" evidence="1">
    <location>
        <begin position="298"/>
        <end position="312"/>
    </location>
</feature>
<feature type="region of interest" description="Disordered" evidence="1">
    <location>
        <begin position="298"/>
        <end position="329"/>
    </location>
</feature>
<evidence type="ECO:0000313" key="2">
    <source>
        <dbReference type="EMBL" id="BDG07651.1"/>
    </source>
</evidence>
<organism evidence="2 3">
    <name type="scientific">Anaeromyxobacter paludicola</name>
    <dbReference type="NCBI Taxonomy" id="2918171"/>
    <lineage>
        <taxon>Bacteria</taxon>
        <taxon>Pseudomonadati</taxon>
        <taxon>Myxococcota</taxon>
        <taxon>Myxococcia</taxon>
        <taxon>Myxococcales</taxon>
        <taxon>Cystobacterineae</taxon>
        <taxon>Anaeromyxobacteraceae</taxon>
        <taxon>Anaeromyxobacter</taxon>
    </lineage>
</organism>
<name>A0ABM7X728_9BACT</name>
<dbReference type="SUPFAM" id="SSF143011">
    <property type="entry name" value="RelE-like"/>
    <property type="match status" value="1"/>
</dbReference>
<feature type="region of interest" description="Disordered" evidence="1">
    <location>
        <begin position="169"/>
        <end position="189"/>
    </location>
</feature>
<dbReference type="RefSeq" id="WP_248344481.1">
    <property type="nucleotide sequence ID" value="NZ_AP025592.1"/>
</dbReference>
<proteinExistence type="predicted"/>
<dbReference type="EMBL" id="AP025592">
    <property type="protein sequence ID" value="BDG07651.1"/>
    <property type="molecule type" value="Genomic_DNA"/>
</dbReference>
<gene>
    <name evidence="2" type="ORF">AMPC_07640</name>
</gene>
<evidence type="ECO:0000256" key="1">
    <source>
        <dbReference type="SAM" id="MobiDB-lite"/>
    </source>
</evidence>
<dbReference type="Proteomes" id="UP001162734">
    <property type="component" value="Chromosome"/>
</dbReference>
<keyword evidence="3" id="KW-1185">Reference proteome</keyword>
<feature type="region of interest" description="Disordered" evidence="1">
    <location>
        <begin position="1"/>
        <end position="37"/>
    </location>
</feature>
<dbReference type="Gene3D" id="3.30.2310.20">
    <property type="entry name" value="RelE-like"/>
    <property type="match status" value="1"/>
</dbReference>
<feature type="compositionally biased region" description="Low complexity" evidence="1">
    <location>
        <begin position="313"/>
        <end position="325"/>
    </location>
</feature>
<dbReference type="InterPro" id="IPR035093">
    <property type="entry name" value="RelE/ParE_toxin_dom_sf"/>
</dbReference>
<feature type="compositionally biased region" description="Basic residues" evidence="1">
    <location>
        <begin position="8"/>
        <end position="24"/>
    </location>
</feature>
<accession>A0ABM7X728</accession>
<sequence length="435" mass="48156">MPKVSPPKPRKKPAAKPSRPKKAAARLPDPSGDAPLHELERDPLSVFLYLAITPEESRALVKELGLQVPGFRQEALGDVQRCDALADEIRYRPEVRDRPLALLRKAFGGPPLAAAPLDPVAAGDLLAVGDSEHGLALSLWRVLCDPAPEVRATALPLLAQLARELYGPVEGEEGPQPAKPRPEEDEPEALRRKLAEAAAELGRAEERLAQARRKSEEREAKLQEWLKSARAREAQAVDDAARARAALEGAQAERQRLDAELRAARGSAEAVEAQRARAALKDAEARLASVESRLERARQREEELERALRDSRSATASAPAGASTGAEEEASEAEAAASWLFPIYTREFYDSLEGWDRRIQRAAFKQAHLLAQDHRHPSLRALPLEGLPGYYRVRVATDVRLLYRRGERQNAVEILSLIDREDLDRYVRQAKTRQA</sequence>